<dbReference type="Proteomes" id="UP000297299">
    <property type="component" value="Unassembled WGS sequence"/>
</dbReference>
<evidence type="ECO:0000313" key="2">
    <source>
        <dbReference type="Proteomes" id="UP000297299"/>
    </source>
</evidence>
<name>A0A4Y8DAT9_9HELO</name>
<keyword evidence="2" id="KW-1185">Reference proteome</keyword>
<sequence length="191" mass="22826">MEHIEFLDNTIKEYKEYDNDLEDTIKENFMEIVKLKAQIPKVAAKPKCTRRHYLKAVRDETALLKNLMRTGIRSQIKWANPTDSQFYQTGLQDFRKMLVLDLHGFICRCLLYSFYMDTETELGVKKQWRQKRIRRHNFEAIVVFELTFWEDESIEIRYCYFALVGKDVMVRWDAVENEFTVSGKHGIPRIG</sequence>
<accession>A0A4Y8DAT9</accession>
<reference evidence="1 2" key="1">
    <citation type="submission" date="2017-11" db="EMBL/GenBank/DDBJ databases">
        <title>Comparative genomics of Botrytis spp.</title>
        <authorList>
            <person name="Valero-Jimenez C.A."/>
            <person name="Tapia P."/>
            <person name="Veloso J."/>
            <person name="Silva-Moreno E."/>
            <person name="Staats M."/>
            <person name="Valdes J.H."/>
            <person name="Van Kan J.A.L."/>
        </authorList>
    </citation>
    <scope>NUCLEOTIDE SEQUENCE [LARGE SCALE GENOMIC DNA]</scope>
    <source>
        <strain evidence="1 2">MUCL2830</strain>
    </source>
</reference>
<evidence type="ECO:0000313" key="1">
    <source>
        <dbReference type="EMBL" id="TEY77698.1"/>
    </source>
</evidence>
<dbReference type="AlphaFoldDB" id="A0A4Y8DAT9"/>
<gene>
    <name evidence="1" type="ORF">BOTCAL_0052g00370</name>
</gene>
<dbReference type="OrthoDB" id="5370359at2759"/>
<proteinExistence type="predicted"/>
<organism evidence="1 2">
    <name type="scientific">Botryotinia calthae</name>
    <dbReference type="NCBI Taxonomy" id="38488"/>
    <lineage>
        <taxon>Eukaryota</taxon>
        <taxon>Fungi</taxon>
        <taxon>Dikarya</taxon>
        <taxon>Ascomycota</taxon>
        <taxon>Pezizomycotina</taxon>
        <taxon>Leotiomycetes</taxon>
        <taxon>Helotiales</taxon>
        <taxon>Sclerotiniaceae</taxon>
        <taxon>Botryotinia</taxon>
    </lineage>
</organism>
<dbReference type="EMBL" id="PHWZ01000052">
    <property type="protein sequence ID" value="TEY77698.1"/>
    <property type="molecule type" value="Genomic_DNA"/>
</dbReference>
<protein>
    <submittedName>
        <fullName evidence="1">Uncharacterized protein</fullName>
    </submittedName>
</protein>
<comment type="caution">
    <text evidence="1">The sequence shown here is derived from an EMBL/GenBank/DDBJ whole genome shotgun (WGS) entry which is preliminary data.</text>
</comment>